<dbReference type="SMART" id="SM00418">
    <property type="entry name" value="HTH_ARSR"/>
    <property type="match status" value="1"/>
</dbReference>
<dbReference type="InterPro" id="IPR011991">
    <property type="entry name" value="ArsR-like_HTH"/>
</dbReference>
<dbReference type="CDD" id="cd00090">
    <property type="entry name" value="HTH_ARSR"/>
    <property type="match status" value="1"/>
</dbReference>
<dbReference type="InterPro" id="IPR036390">
    <property type="entry name" value="WH_DNA-bd_sf"/>
</dbReference>
<dbReference type="NCBIfam" id="NF033788">
    <property type="entry name" value="HTH_metalloreg"/>
    <property type="match status" value="1"/>
</dbReference>
<gene>
    <name evidence="5" type="ORF">SAMN06295970_1477</name>
</gene>
<proteinExistence type="predicted"/>
<dbReference type="InterPro" id="IPR001845">
    <property type="entry name" value="HTH_ArsR_DNA-bd_dom"/>
</dbReference>
<evidence type="ECO:0000256" key="2">
    <source>
        <dbReference type="ARBA" id="ARBA00023125"/>
    </source>
</evidence>
<dbReference type="PANTHER" id="PTHR43132:SF2">
    <property type="entry name" value="ARSENICAL RESISTANCE OPERON REPRESSOR ARSR-RELATED"/>
    <property type="match status" value="1"/>
</dbReference>
<sequence>MLMDHIAIVTALDALAHEHRLKVFRMLVQAGPEGLTAGAISSGLEVKPSALSFHLKDLVRADLIQPRHVGRQIFYSARFETMNGLIAFLTENCCGGNPCTPVSASTSSNLLLTESLK</sequence>
<keyword evidence="3" id="KW-0804">Transcription</keyword>
<dbReference type="Gene3D" id="1.10.10.10">
    <property type="entry name" value="Winged helix-like DNA-binding domain superfamily/Winged helix DNA-binding domain"/>
    <property type="match status" value="1"/>
</dbReference>
<dbReference type="EMBL" id="FXUL01000047">
    <property type="protein sequence ID" value="SMP81699.1"/>
    <property type="molecule type" value="Genomic_DNA"/>
</dbReference>
<evidence type="ECO:0000313" key="5">
    <source>
        <dbReference type="EMBL" id="SMP81699.1"/>
    </source>
</evidence>
<organism evidence="5 6">
    <name type="scientific">Noviherbaspirillum suwonense</name>
    <dbReference type="NCBI Taxonomy" id="1224511"/>
    <lineage>
        <taxon>Bacteria</taxon>
        <taxon>Pseudomonadati</taxon>
        <taxon>Pseudomonadota</taxon>
        <taxon>Betaproteobacteria</taxon>
        <taxon>Burkholderiales</taxon>
        <taxon>Oxalobacteraceae</taxon>
        <taxon>Noviherbaspirillum</taxon>
    </lineage>
</organism>
<reference evidence="5 6" key="1">
    <citation type="submission" date="2017-05" db="EMBL/GenBank/DDBJ databases">
        <authorList>
            <person name="Varghese N."/>
            <person name="Submissions S."/>
        </authorList>
    </citation>
    <scope>NUCLEOTIDE SEQUENCE [LARGE SCALE GENOMIC DNA]</scope>
    <source>
        <strain evidence="5 6">DSM 26001</strain>
    </source>
</reference>
<dbReference type="Proteomes" id="UP001158049">
    <property type="component" value="Unassembled WGS sequence"/>
</dbReference>
<keyword evidence="6" id="KW-1185">Reference proteome</keyword>
<evidence type="ECO:0000256" key="3">
    <source>
        <dbReference type="ARBA" id="ARBA00023163"/>
    </source>
</evidence>
<dbReference type="InterPro" id="IPR051011">
    <property type="entry name" value="Metal_resp_trans_reg"/>
</dbReference>
<keyword evidence="1" id="KW-0805">Transcription regulation</keyword>
<name>A0ABY1QYQ5_9BURK</name>
<evidence type="ECO:0000259" key="4">
    <source>
        <dbReference type="PROSITE" id="PS50987"/>
    </source>
</evidence>
<dbReference type="Pfam" id="PF12840">
    <property type="entry name" value="HTH_20"/>
    <property type="match status" value="1"/>
</dbReference>
<dbReference type="SUPFAM" id="SSF46785">
    <property type="entry name" value="Winged helix' DNA-binding domain"/>
    <property type="match status" value="1"/>
</dbReference>
<accession>A0ABY1QYQ5</accession>
<dbReference type="PRINTS" id="PR00778">
    <property type="entry name" value="HTHARSR"/>
</dbReference>
<keyword evidence="2" id="KW-0238">DNA-binding</keyword>
<feature type="domain" description="HTH arsR-type" evidence="4">
    <location>
        <begin position="1"/>
        <end position="97"/>
    </location>
</feature>
<evidence type="ECO:0000256" key="1">
    <source>
        <dbReference type="ARBA" id="ARBA00023015"/>
    </source>
</evidence>
<dbReference type="PROSITE" id="PS50987">
    <property type="entry name" value="HTH_ARSR_2"/>
    <property type="match status" value="1"/>
</dbReference>
<evidence type="ECO:0000313" key="6">
    <source>
        <dbReference type="Proteomes" id="UP001158049"/>
    </source>
</evidence>
<protein>
    <submittedName>
        <fullName evidence="5">Transcriptional regulator, ArsR family</fullName>
    </submittedName>
</protein>
<comment type="caution">
    <text evidence="5">The sequence shown here is derived from an EMBL/GenBank/DDBJ whole genome shotgun (WGS) entry which is preliminary data.</text>
</comment>
<dbReference type="InterPro" id="IPR036388">
    <property type="entry name" value="WH-like_DNA-bd_sf"/>
</dbReference>
<dbReference type="PANTHER" id="PTHR43132">
    <property type="entry name" value="ARSENICAL RESISTANCE OPERON REPRESSOR ARSR-RELATED"/>
    <property type="match status" value="1"/>
</dbReference>